<evidence type="ECO:0000313" key="10">
    <source>
        <dbReference type="Proteomes" id="UP001275436"/>
    </source>
</evidence>
<evidence type="ECO:0000313" key="9">
    <source>
        <dbReference type="EMBL" id="GLO66577.1"/>
    </source>
</evidence>
<accession>A0ABQ5TKD2</accession>
<keyword evidence="9" id="KW-0645">Protease</keyword>
<dbReference type="SMART" id="SM00028">
    <property type="entry name" value="TPR"/>
    <property type="match status" value="2"/>
</dbReference>
<evidence type="ECO:0000259" key="8">
    <source>
        <dbReference type="Pfam" id="PF01694"/>
    </source>
</evidence>
<evidence type="ECO:0000256" key="7">
    <source>
        <dbReference type="SAM" id="Phobius"/>
    </source>
</evidence>
<feature type="transmembrane region" description="Helical" evidence="7">
    <location>
        <begin position="345"/>
        <end position="364"/>
    </location>
</feature>
<feature type="transmembrane region" description="Helical" evidence="7">
    <location>
        <begin position="186"/>
        <end position="203"/>
    </location>
</feature>
<dbReference type="InterPro" id="IPR019734">
    <property type="entry name" value="TPR_rpt"/>
</dbReference>
<comment type="caution">
    <text evidence="9">The sequence shown here is derived from an EMBL/GenBank/DDBJ whole genome shotgun (WGS) entry which is preliminary data.</text>
</comment>
<keyword evidence="6 7" id="KW-0472">Membrane</keyword>
<gene>
    <name evidence="9" type="primary">gluP</name>
    <name evidence="9" type="ORF">MACH08_23610</name>
</gene>
<dbReference type="InterPro" id="IPR035952">
    <property type="entry name" value="Rhomboid-like_sf"/>
</dbReference>
<evidence type="ECO:0000256" key="4">
    <source>
        <dbReference type="ARBA" id="ARBA00022801"/>
    </source>
</evidence>
<dbReference type="SUPFAM" id="SSF144091">
    <property type="entry name" value="Rhomboid-like"/>
    <property type="match status" value="1"/>
</dbReference>
<feature type="transmembrane region" description="Helical" evidence="7">
    <location>
        <begin position="230"/>
        <end position="257"/>
    </location>
</feature>
<dbReference type="InterPro" id="IPR050925">
    <property type="entry name" value="Rhomboid_protease_S54"/>
</dbReference>
<feature type="transmembrane region" description="Helical" evidence="7">
    <location>
        <begin position="320"/>
        <end position="339"/>
    </location>
</feature>
<feature type="transmembrane region" description="Helical" evidence="7">
    <location>
        <begin position="269"/>
        <end position="289"/>
    </location>
</feature>
<dbReference type="PANTHER" id="PTHR43731">
    <property type="entry name" value="RHOMBOID PROTEASE"/>
    <property type="match status" value="1"/>
</dbReference>
<dbReference type="InterPro" id="IPR011990">
    <property type="entry name" value="TPR-like_helical_dom_sf"/>
</dbReference>
<dbReference type="EMBL" id="BSKO01000001">
    <property type="protein sequence ID" value="GLO66577.1"/>
    <property type="molecule type" value="Genomic_DNA"/>
</dbReference>
<sequence length="518" mass="59683">MYLNDLYLEYQLAYQLFQQGFELINKNEETDELWFERFQNNTSFIIRLLPKRFDWQNQLKQDVTSTYQRIHQMRKSFKGKHIEAITVYTSSEEPIGDDWQTLKKPITSNAKKPFTMNVYFLHETERSDEIERLREKTGLDLSLEEIDELDNEEKERKVAYFKQTILQDFNNRIEKRRKVFSNGKPLFTYILIALNIFFFLQQINNGGSENIDTLIDMGAKYNPLIMEGEWWRLFTSMFLHIGFVHILMNMVALFYLGTAIERIFGRTRFLVIYFLGGIAGSIASFATSISISAGASGAIFGLFGALLFFGLIYKDVFKDTMGMNIIFILVLNLVIGFSIPEIDMGAHLGGLLGGFLIAACLHVPSKKNGKYQLGAIIAFIVLCAGLLMYGIDNNASSLEFKLIEVEEKLTDNQFEEAIEISTDALNELKSNKDNKLMAYFLFHRSYAYIQQGEIELAQADLEESLGYEETIPEAYNNLTIIYANNFEFDKAREVIGEGLERFPDNQELLDLQQDLSNY</sequence>
<feature type="domain" description="Peptidase S54 rhomboid" evidence="8">
    <location>
        <begin position="228"/>
        <end position="362"/>
    </location>
</feature>
<comment type="similarity">
    <text evidence="2">Belongs to the peptidase S54 family.</text>
</comment>
<evidence type="ECO:0000256" key="6">
    <source>
        <dbReference type="ARBA" id="ARBA00023136"/>
    </source>
</evidence>
<dbReference type="Gene3D" id="1.25.40.10">
    <property type="entry name" value="Tetratricopeptide repeat domain"/>
    <property type="match status" value="1"/>
</dbReference>
<protein>
    <submittedName>
        <fullName evidence="9">Rhomboid protease GluP</fullName>
    </submittedName>
</protein>
<organism evidence="9 10">
    <name type="scientific">Oceanobacillus kimchii</name>
    <dbReference type="NCBI Taxonomy" id="746691"/>
    <lineage>
        <taxon>Bacteria</taxon>
        <taxon>Bacillati</taxon>
        <taxon>Bacillota</taxon>
        <taxon>Bacilli</taxon>
        <taxon>Bacillales</taxon>
        <taxon>Bacillaceae</taxon>
        <taxon>Oceanobacillus</taxon>
    </lineage>
</organism>
<dbReference type="GO" id="GO:0008233">
    <property type="term" value="F:peptidase activity"/>
    <property type="evidence" value="ECO:0007669"/>
    <property type="project" value="UniProtKB-KW"/>
</dbReference>
<keyword evidence="5 7" id="KW-1133">Transmembrane helix</keyword>
<comment type="subcellular location">
    <subcellularLocation>
        <location evidence="1">Membrane</location>
        <topology evidence="1">Multi-pass membrane protein</topology>
    </subcellularLocation>
</comment>
<dbReference type="Proteomes" id="UP001275436">
    <property type="component" value="Unassembled WGS sequence"/>
</dbReference>
<evidence type="ECO:0000256" key="5">
    <source>
        <dbReference type="ARBA" id="ARBA00022989"/>
    </source>
</evidence>
<dbReference type="GO" id="GO:0006508">
    <property type="term" value="P:proteolysis"/>
    <property type="evidence" value="ECO:0007669"/>
    <property type="project" value="UniProtKB-KW"/>
</dbReference>
<proteinExistence type="inferred from homology"/>
<evidence type="ECO:0000256" key="2">
    <source>
        <dbReference type="ARBA" id="ARBA00009045"/>
    </source>
</evidence>
<keyword evidence="4" id="KW-0378">Hydrolase</keyword>
<dbReference type="Gene3D" id="1.20.1540.10">
    <property type="entry name" value="Rhomboid-like"/>
    <property type="match status" value="1"/>
</dbReference>
<dbReference type="PANTHER" id="PTHR43731:SF14">
    <property type="entry name" value="PRESENILIN-ASSOCIATED RHOMBOID-LIKE PROTEIN, MITOCHONDRIAL"/>
    <property type="match status" value="1"/>
</dbReference>
<name>A0ABQ5TKD2_9BACI</name>
<keyword evidence="10" id="KW-1185">Reference proteome</keyword>
<feature type="transmembrane region" description="Helical" evidence="7">
    <location>
        <begin position="295"/>
        <end position="313"/>
    </location>
</feature>
<dbReference type="Pfam" id="PF01694">
    <property type="entry name" value="Rhomboid"/>
    <property type="match status" value="1"/>
</dbReference>
<feature type="transmembrane region" description="Helical" evidence="7">
    <location>
        <begin position="371"/>
        <end position="391"/>
    </location>
</feature>
<dbReference type="InterPro" id="IPR022764">
    <property type="entry name" value="Peptidase_S54_rhomboid_dom"/>
</dbReference>
<evidence type="ECO:0000256" key="3">
    <source>
        <dbReference type="ARBA" id="ARBA00022692"/>
    </source>
</evidence>
<evidence type="ECO:0000256" key="1">
    <source>
        <dbReference type="ARBA" id="ARBA00004141"/>
    </source>
</evidence>
<reference evidence="9 10" key="1">
    <citation type="submission" date="2023-02" db="EMBL/GenBank/DDBJ databases">
        <title>Oceanobacillus kimchii IFOP_LL358 isolated form Alexandrium catenella lab strain.</title>
        <authorList>
            <person name="Gajardo G."/>
            <person name="Ueki S."/>
            <person name="Maruyama F."/>
        </authorList>
    </citation>
    <scope>NUCLEOTIDE SEQUENCE [LARGE SCALE GENOMIC DNA]</scope>
    <source>
        <strain evidence="9 10">IFOP_LL358</strain>
    </source>
</reference>
<dbReference type="SUPFAM" id="SSF48452">
    <property type="entry name" value="TPR-like"/>
    <property type="match status" value="1"/>
</dbReference>
<dbReference type="RefSeq" id="WP_069685255.1">
    <property type="nucleotide sequence ID" value="NZ_BSKO01000001.1"/>
</dbReference>
<keyword evidence="3 7" id="KW-0812">Transmembrane</keyword>